<dbReference type="PROSITE" id="PS00903">
    <property type="entry name" value="CYT_DCMP_DEAMINASES_1"/>
    <property type="match status" value="1"/>
</dbReference>
<comment type="catalytic activity">
    <reaction evidence="10">
        <text>dCMP + H2O + H(+) = dUMP + NH4(+)</text>
        <dbReference type="Rhea" id="RHEA:22924"/>
        <dbReference type="ChEBI" id="CHEBI:15377"/>
        <dbReference type="ChEBI" id="CHEBI:15378"/>
        <dbReference type="ChEBI" id="CHEBI:28938"/>
        <dbReference type="ChEBI" id="CHEBI:57566"/>
        <dbReference type="ChEBI" id="CHEBI:246422"/>
        <dbReference type="EC" id="3.5.4.12"/>
    </reaction>
</comment>
<evidence type="ECO:0000256" key="7">
    <source>
        <dbReference type="ARBA" id="ARBA00037036"/>
    </source>
</evidence>
<dbReference type="InterPro" id="IPR016192">
    <property type="entry name" value="APOBEC/CMP_deaminase_Zn-bd"/>
</dbReference>
<gene>
    <name evidence="13" type="ORF">JTE90_016176</name>
</gene>
<feature type="domain" description="CMP/dCMP-type deaminase" evidence="12">
    <location>
        <begin position="24"/>
        <end position="162"/>
    </location>
</feature>
<evidence type="ECO:0000256" key="1">
    <source>
        <dbReference type="ARBA" id="ARBA00001947"/>
    </source>
</evidence>
<comment type="cofactor">
    <cofactor evidence="1">
        <name>Zn(2+)</name>
        <dbReference type="ChEBI" id="CHEBI:29105"/>
    </cofactor>
</comment>
<dbReference type="PANTHER" id="PTHR11086">
    <property type="entry name" value="DEOXYCYTIDYLATE DEAMINASE-RELATED"/>
    <property type="match status" value="1"/>
</dbReference>
<dbReference type="AlphaFoldDB" id="A0AAV6URI7"/>
<dbReference type="EC" id="3.5.4.12" evidence="8"/>
<dbReference type="Pfam" id="PF00383">
    <property type="entry name" value="dCMP_cyt_deam_1"/>
    <property type="match status" value="1"/>
</dbReference>
<evidence type="ECO:0000256" key="4">
    <source>
        <dbReference type="ARBA" id="ARBA00022727"/>
    </source>
</evidence>
<dbReference type="Gene3D" id="3.40.140.10">
    <property type="entry name" value="Cytidine Deaminase, domain 2"/>
    <property type="match status" value="1"/>
</dbReference>
<dbReference type="PROSITE" id="PS51747">
    <property type="entry name" value="CYT_DCMP_DEAMINASES_2"/>
    <property type="match status" value="1"/>
</dbReference>
<evidence type="ECO:0000256" key="10">
    <source>
        <dbReference type="ARBA" id="ARBA00052978"/>
    </source>
</evidence>
<dbReference type="GO" id="GO:0005737">
    <property type="term" value="C:cytoplasm"/>
    <property type="evidence" value="ECO:0007669"/>
    <property type="project" value="TreeGrafter"/>
</dbReference>
<dbReference type="GO" id="GO:0008270">
    <property type="term" value="F:zinc ion binding"/>
    <property type="evidence" value="ECO:0007669"/>
    <property type="project" value="InterPro"/>
</dbReference>
<dbReference type="GO" id="GO:0004132">
    <property type="term" value="F:dCMP deaminase activity"/>
    <property type="evidence" value="ECO:0007669"/>
    <property type="project" value="UniProtKB-EC"/>
</dbReference>
<protein>
    <recommendedName>
        <fullName evidence="11">Probable deoxycytidylate deaminase</fullName>
        <ecNumber evidence="8">3.5.4.12</ecNumber>
    </recommendedName>
    <alternativeName>
        <fullName evidence="9">dCMP deaminase</fullName>
    </alternativeName>
</protein>
<evidence type="ECO:0000256" key="6">
    <source>
        <dbReference type="ARBA" id="ARBA00022833"/>
    </source>
</evidence>
<accession>A0AAV6URI7</accession>
<keyword evidence="6" id="KW-0862">Zinc</keyword>
<dbReference type="InterPro" id="IPR002125">
    <property type="entry name" value="CMP_dCMP_dom"/>
</dbReference>
<keyword evidence="14" id="KW-1185">Reference proteome</keyword>
<dbReference type="GO" id="GO:0009165">
    <property type="term" value="P:nucleotide biosynthetic process"/>
    <property type="evidence" value="ECO:0007669"/>
    <property type="project" value="UniProtKB-KW"/>
</dbReference>
<keyword evidence="3" id="KW-0479">Metal-binding</keyword>
<dbReference type="InterPro" id="IPR035105">
    <property type="entry name" value="Deoxycytidylate_deaminase_dom"/>
</dbReference>
<evidence type="ECO:0000259" key="12">
    <source>
        <dbReference type="PROSITE" id="PS51747"/>
    </source>
</evidence>
<comment type="function">
    <text evidence="7">Supplies the nucleotide substrate for thymidylate synthetase.</text>
</comment>
<evidence type="ECO:0000313" key="13">
    <source>
        <dbReference type="EMBL" id="KAG8187080.1"/>
    </source>
</evidence>
<dbReference type="InterPro" id="IPR016193">
    <property type="entry name" value="Cytidine_deaminase-like"/>
</dbReference>
<evidence type="ECO:0000256" key="11">
    <source>
        <dbReference type="ARBA" id="ARBA00071625"/>
    </source>
</evidence>
<organism evidence="13 14">
    <name type="scientific">Oedothorax gibbosus</name>
    <dbReference type="NCBI Taxonomy" id="931172"/>
    <lineage>
        <taxon>Eukaryota</taxon>
        <taxon>Metazoa</taxon>
        <taxon>Ecdysozoa</taxon>
        <taxon>Arthropoda</taxon>
        <taxon>Chelicerata</taxon>
        <taxon>Arachnida</taxon>
        <taxon>Araneae</taxon>
        <taxon>Araneomorphae</taxon>
        <taxon>Entelegynae</taxon>
        <taxon>Araneoidea</taxon>
        <taxon>Linyphiidae</taxon>
        <taxon>Erigoninae</taxon>
        <taxon>Oedothorax</taxon>
    </lineage>
</organism>
<evidence type="ECO:0000256" key="9">
    <source>
        <dbReference type="ARBA" id="ARBA00041763"/>
    </source>
</evidence>
<dbReference type="EMBL" id="JAFNEN010000280">
    <property type="protein sequence ID" value="KAG8187080.1"/>
    <property type="molecule type" value="Genomic_DNA"/>
</dbReference>
<dbReference type="CDD" id="cd01286">
    <property type="entry name" value="deoxycytidylate_deaminase"/>
    <property type="match status" value="1"/>
</dbReference>
<name>A0AAV6URI7_9ARAC</name>
<evidence type="ECO:0000256" key="8">
    <source>
        <dbReference type="ARBA" id="ARBA00038938"/>
    </source>
</evidence>
<comment type="similarity">
    <text evidence="2">Belongs to the cytidine and deoxycytidylate deaminase family.</text>
</comment>
<comment type="caution">
    <text evidence="13">The sequence shown here is derived from an EMBL/GenBank/DDBJ whole genome shotgun (WGS) entry which is preliminary data.</text>
</comment>
<dbReference type="InterPro" id="IPR015517">
    <property type="entry name" value="dCMP_deaminase-rel"/>
</dbReference>
<proteinExistence type="inferred from homology"/>
<evidence type="ECO:0000256" key="2">
    <source>
        <dbReference type="ARBA" id="ARBA00006576"/>
    </source>
</evidence>
<sequence length="186" mass="20836">MATDDTKSIKSGLSNLNINPSYLPWNDFFMSMCYLTAARSKDPRTKVGACIIDNDNRVMSLGYNGMPRGISDKDLPWEKEADNSYDTKYPYVCHAEMNAIMNEKHCALDGCKLFTTKFPCCECAKLIIQAGIKEVIYAESKPDPWEEQVPTRKMFTLANIKCSKFSPTVHQLSLNVVDGIGSVKIS</sequence>
<evidence type="ECO:0000256" key="5">
    <source>
        <dbReference type="ARBA" id="ARBA00022801"/>
    </source>
</evidence>
<dbReference type="Proteomes" id="UP000827092">
    <property type="component" value="Unassembled WGS sequence"/>
</dbReference>
<reference evidence="13 14" key="1">
    <citation type="journal article" date="2022" name="Nat. Ecol. Evol.">
        <title>A masculinizing supergene underlies an exaggerated male reproductive morph in a spider.</title>
        <authorList>
            <person name="Hendrickx F."/>
            <person name="De Corte Z."/>
            <person name="Sonet G."/>
            <person name="Van Belleghem S.M."/>
            <person name="Kostlbacher S."/>
            <person name="Vangestel C."/>
        </authorList>
    </citation>
    <scope>NUCLEOTIDE SEQUENCE [LARGE SCALE GENOMIC DNA]</scope>
    <source>
        <strain evidence="13">W744_W776</strain>
    </source>
</reference>
<keyword evidence="5" id="KW-0378">Hydrolase</keyword>
<dbReference type="PANTHER" id="PTHR11086:SF18">
    <property type="entry name" value="DEOXYCYTIDYLATE DEAMINASE"/>
    <property type="match status" value="1"/>
</dbReference>
<evidence type="ECO:0000256" key="3">
    <source>
        <dbReference type="ARBA" id="ARBA00022723"/>
    </source>
</evidence>
<evidence type="ECO:0000313" key="14">
    <source>
        <dbReference type="Proteomes" id="UP000827092"/>
    </source>
</evidence>
<dbReference type="SUPFAM" id="SSF53927">
    <property type="entry name" value="Cytidine deaminase-like"/>
    <property type="match status" value="1"/>
</dbReference>
<keyword evidence="4" id="KW-0545">Nucleotide biosynthesis</keyword>
<dbReference type="FunFam" id="3.40.140.10:FF:000021">
    <property type="entry name" value="Deoxycytidylate deaminase"/>
    <property type="match status" value="1"/>
</dbReference>